<protein>
    <submittedName>
        <fullName evidence="3">Peptidase</fullName>
    </submittedName>
</protein>
<accession>A0A4Q1JQ25</accession>
<name>A0A4Q1JQ25_9BACT</name>
<evidence type="ECO:0000313" key="3">
    <source>
        <dbReference type="EMBL" id="RXQ97524.1"/>
    </source>
</evidence>
<dbReference type="Gene3D" id="3.40.390.10">
    <property type="entry name" value="Collagenase (Catalytic Domain)"/>
    <property type="match status" value="1"/>
</dbReference>
<dbReference type="EMBL" id="SAXA01000001">
    <property type="protein sequence ID" value="RXQ97524.1"/>
    <property type="molecule type" value="Genomic_DNA"/>
</dbReference>
<keyword evidence="1" id="KW-0732">Signal</keyword>
<gene>
    <name evidence="3" type="ORF">EO244_01155</name>
</gene>
<keyword evidence="4" id="KW-1185">Reference proteome</keyword>
<evidence type="ECO:0000256" key="1">
    <source>
        <dbReference type="SAM" id="SignalP"/>
    </source>
</evidence>
<dbReference type="Pfam" id="PF16217">
    <property type="entry name" value="M64_N"/>
    <property type="match status" value="1"/>
</dbReference>
<organism evidence="3 4">
    <name type="scientific">Ancylomarina salipaludis</name>
    <dbReference type="NCBI Taxonomy" id="2501299"/>
    <lineage>
        <taxon>Bacteria</taxon>
        <taxon>Pseudomonadati</taxon>
        <taxon>Bacteroidota</taxon>
        <taxon>Bacteroidia</taxon>
        <taxon>Marinilabiliales</taxon>
        <taxon>Marinifilaceae</taxon>
        <taxon>Ancylomarina</taxon>
    </lineage>
</organism>
<dbReference type="Proteomes" id="UP000289703">
    <property type="component" value="Unassembled WGS sequence"/>
</dbReference>
<dbReference type="RefSeq" id="WP_129252120.1">
    <property type="nucleotide sequence ID" value="NZ_SAXA01000001.1"/>
</dbReference>
<sequence length="428" mass="49101">MIRLLKLTCLLLVFATKLSFASVDFDTYFENKTLRIDYLLGGNANEQTVFLQEIKKEAYWGGTTKNLVDSFNYGNFRFKLIDKASETLIYSRGFGSLFQEWQATPEAKTLNRSYYQVNVMPFPKHKAQFVIDYRNREGVFVKLFEYEIDPSNYFILEEKAMDVKYSQLMGEGDASVSIDVAFIAEGYTQEEMGKFRDDVKRIAGYVLNVEPFKSYADRFNIYALESVSADSGPDIPGQHIYKNTVLNSTFYTFDSERYLTTSDLKTMHDIAANVPYDHIFVLINTDKYGGAGIYNYYTSCASDHKLSREVASHEFGHGFVGLADEYYNDSVSVEDFYNLKVEPWEPNITTLVDFDSKWKSMLEEGIVTPTPRIEKYDGKVGLFEGGGYMSKGMYSPVMDCKMKTNNKDEFCPVCKKACERMIYFTIGE</sequence>
<dbReference type="InterPro" id="IPR038171">
    <property type="entry name" value="M64_N_sf"/>
</dbReference>
<dbReference type="InterPro" id="IPR019026">
    <property type="entry name" value="Peptidase_M64_IgA"/>
</dbReference>
<dbReference type="Gene3D" id="2.60.40.3250">
    <property type="entry name" value="Peptidase M64, N-terminal domain"/>
    <property type="match status" value="1"/>
</dbReference>
<comment type="caution">
    <text evidence="3">The sequence shown here is derived from an EMBL/GenBank/DDBJ whole genome shotgun (WGS) entry which is preliminary data.</text>
</comment>
<feature type="signal peptide" evidence="1">
    <location>
        <begin position="1"/>
        <end position="21"/>
    </location>
</feature>
<dbReference type="InterPro" id="IPR024079">
    <property type="entry name" value="MetalloPept_cat_dom_sf"/>
</dbReference>
<proteinExistence type="predicted"/>
<dbReference type="AlphaFoldDB" id="A0A4Q1JQ25"/>
<dbReference type="Pfam" id="PF09471">
    <property type="entry name" value="Peptidase_M64"/>
    <property type="match status" value="2"/>
</dbReference>
<dbReference type="OrthoDB" id="127762at2"/>
<dbReference type="InterPro" id="IPR032625">
    <property type="entry name" value="M64_N"/>
</dbReference>
<dbReference type="GO" id="GO:0008237">
    <property type="term" value="F:metallopeptidase activity"/>
    <property type="evidence" value="ECO:0007669"/>
    <property type="project" value="InterPro"/>
</dbReference>
<reference evidence="3 4" key="1">
    <citation type="submission" date="2019-01" db="EMBL/GenBank/DDBJ databases">
        <title>Ancylomarina salipaludis sp. nov., isolated from a salt marsh.</title>
        <authorList>
            <person name="Yoon J.-H."/>
        </authorList>
    </citation>
    <scope>NUCLEOTIDE SEQUENCE [LARGE SCALE GENOMIC DNA]</scope>
    <source>
        <strain evidence="3 4">SHSM-M15</strain>
    </source>
</reference>
<evidence type="ECO:0000313" key="4">
    <source>
        <dbReference type="Proteomes" id="UP000289703"/>
    </source>
</evidence>
<feature type="chain" id="PRO_5020943300" evidence="1">
    <location>
        <begin position="22"/>
        <end position="428"/>
    </location>
</feature>
<evidence type="ECO:0000259" key="2">
    <source>
        <dbReference type="Pfam" id="PF16217"/>
    </source>
</evidence>
<feature type="domain" description="Peptidase M64 N-terminal" evidence="2">
    <location>
        <begin position="24"/>
        <end position="144"/>
    </location>
</feature>